<evidence type="ECO:0000313" key="2">
    <source>
        <dbReference type="EMBL" id="AGT08771.1"/>
    </source>
</evidence>
<dbReference type="InterPro" id="IPR013653">
    <property type="entry name" value="GCN5-like_dom"/>
</dbReference>
<dbReference type="eggNOG" id="COG3393">
    <property type="taxonomic scope" value="Bacteria"/>
</dbReference>
<gene>
    <name evidence="2" type="ORF">JCM7686_1670</name>
</gene>
<reference evidence="2 3" key="1">
    <citation type="journal article" date="2014" name="BMC Genomics">
        <title>Architecture and functions of a multipartite genome of the methylotrophic bacterium Paracoccus aminophilus JCM 7686, containing primary and secondary chromids.</title>
        <authorList>
            <person name="Dziewit L."/>
            <person name="Czarnecki J."/>
            <person name="Wibberg D."/>
            <person name="Radlinska M."/>
            <person name="Mrozek P."/>
            <person name="Szymczak M."/>
            <person name="Schluter A."/>
            <person name="Puhler A."/>
            <person name="Bartosik D."/>
        </authorList>
    </citation>
    <scope>NUCLEOTIDE SEQUENCE [LARGE SCALE GENOMIC DNA]</scope>
    <source>
        <strain evidence="2">JCM 7686</strain>
    </source>
</reference>
<keyword evidence="3" id="KW-1185">Reference proteome</keyword>
<dbReference type="SUPFAM" id="SSF55729">
    <property type="entry name" value="Acyl-CoA N-acyltransferases (Nat)"/>
    <property type="match status" value="1"/>
</dbReference>
<dbReference type="InterPro" id="IPR016181">
    <property type="entry name" value="Acyl_CoA_acyltransferase"/>
</dbReference>
<proteinExistence type="predicted"/>
<dbReference type="KEGG" id="pami:JCM7686_1670"/>
<dbReference type="Gene3D" id="3.40.630.30">
    <property type="match status" value="1"/>
</dbReference>
<dbReference type="InterPro" id="IPR000182">
    <property type="entry name" value="GNAT_dom"/>
</dbReference>
<dbReference type="PATRIC" id="fig|1367847.3.peg.1652"/>
<sequence>MTRSDPHPLDNPAWSALTGRQASLGEGGAFARRFHPEVSPFAAIAAPTPDCLDALAGLLRADETALLIADGPLPEVSGVKNTPLFEVVQMVETSPAEIAPDRDIQSLTAADVPEMMALAERTKPGPFGPRTGEMGRYLGIRDEARLIAMAGERLQFAGHREISAVCVDEAFRGRRLAQHLMTALRREIRAKGELPFLHVRSDAPRTQRLYEHMGFAPRRSFTVHQIGLV</sequence>
<name>S5YU53_PARAH</name>
<dbReference type="AlphaFoldDB" id="S5YU53"/>
<organism evidence="2 3">
    <name type="scientific">Paracoccus aminophilus JCM 7686</name>
    <dbReference type="NCBI Taxonomy" id="1367847"/>
    <lineage>
        <taxon>Bacteria</taxon>
        <taxon>Pseudomonadati</taxon>
        <taxon>Pseudomonadota</taxon>
        <taxon>Alphaproteobacteria</taxon>
        <taxon>Rhodobacterales</taxon>
        <taxon>Paracoccaceae</taxon>
        <taxon>Paracoccus</taxon>
    </lineage>
</organism>
<dbReference type="HOGENOM" id="CLU_085660_0_0_5"/>
<protein>
    <submittedName>
        <fullName evidence="2">GCN5-related N-acetyltransferase</fullName>
    </submittedName>
</protein>
<evidence type="ECO:0000259" key="1">
    <source>
        <dbReference type="PROSITE" id="PS51186"/>
    </source>
</evidence>
<dbReference type="EMBL" id="CP006650">
    <property type="protein sequence ID" value="AGT08771.1"/>
    <property type="molecule type" value="Genomic_DNA"/>
</dbReference>
<dbReference type="STRING" id="1367847.JCM7686_1670"/>
<accession>S5YU53</accession>
<dbReference type="PROSITE" id="PS51186">
    <property type="entry name" value="GNAT"/>
    <property type="match status" value="1"/>
</dbReference>
<dbReference type="CDD" id="cd04301">
    <property type="entry name" value="NAT_SF"/>
    <property type="match status" value="1"/>
</dbReference>
<feature type="domain" description="N-acetyltransferase" evidence="1">
    <location>
        <begin position="102"/>
        <end position="229"/>
    </location>
</feature>
<keyword evidence="2" id="KW-0808">Transferase</keyword>
<evidence type="ECO:0000313" key="3">
    <source>
        <dbReference type="Proteomes" id="UP000015480"/>
    </source>
</evidence>
<dbReference type="Proteomes" id="UP000015480">
    <property type="component" value="Chromosome"/>
</dbReference>
<dbReference type="GO" id="GO:0016747">
    <property type="term" value="F:acyltransferase activity, transferring groups other than amino-acyl groups"/>
    <property type="evidence" value="ECO:0007669"/>
    <property type="project" value="InterPro"/>
</dbReference>
<dbReference type="RefSeq" id="WP_020950409.1">
    <property type="nucleotide sequence ID" value="NC_022041.1"/>
</dbReference>
<dbReference type="OrthoDB" id="9797456at2"/>
<dbReference type="Pfam" id="PF08445">
    <property type="entry name" value="FR47"/>
    <property type="match status" value="1"/>
</dbReference>